<dbReference type="EMBL" id="PNBA02000015">
    <property type="protein sequence ID" value="KAG6398440.1"/>
    <property type="molecule type" value="Genomic_DNA"/>
</dbReference>
<organism evidence="1">
    <name type="scientific">Salvia splendens</name>
    <name type="common">Scarlet sage</name>
    <dbReference type="NCBI Taxonomy" id="180675"/>
    <lineage>
        <taxon>Eukaryota</taxon>
        <taxon>Viridiplantae</taxon>
        <taxon>Streptophyta</taxon>
        <taxon>Embryophyta</taxon>
        <taxon>Tracheophyta</taxon>
        <taxon>Spermatophyta</taxon>
        <taxon>Magnoliopsida</taxon>
        <taxon>eudicotyledons</taxon>
        <taxon>Gunneridae</taxon>
        <taxon>Pentapetalae</taxon>
        <taxon>asterids</taxon>
        <taxon>lamiids</taxon>
        <taxon>Lamiales</taxon>
        <taxon>Lamiaceae</taxon>
        <taxon>Nepetoideae</taxon>
        <taxon>Mentheae</taxon>
        <taxon>Salviinae</taxon>
        <taxon>Salvia</taxon>
        <taxon>Salvia subgen. Calosphace</taxon>
        <taxon>core Calosphace</taxon>
    </lineage>
</organism>
<comment type="caution">
    <text evidence="1">The sequence shown here is derived from an EMBL/GenBank/DDBJ whole genome shotgun (WGS) entry which is preliminary data.</text>
</comment>
<dbReference type="AlphaFoldDB" id="A0A8X8WP91"/>
<evidence type="ECO:0000313" key="2">
    <source>
        <dbReference type="Proteomes" id="UP000298416"/>
    </source>
</evidence>
<keyword evidence="2" id="KW-1185">Reference proteome</keyword>
<accession>A0A8X8WP91</accession>
<name>A0A8X8WP91_SALSN</name>
<evidence type="ECO:0000313" key="1">
    <source>
        <dbReference type="EMBL" id="KAG6398440.1"/>
    </source>
</evidence>
<reference evidence="1" key="2">
    <citation type="submission" date="2020-08" db="EMBL/GenBank/DDBJ databases">
        <title>Plant Genome Project.</title>
        <authorList>
            <person name="Zhang R.-G."/>
        </authorList>
    </citation>
    <scope>NUCLEOTIDE SEQUENCE</scope>
    <source>
        <strain evidence="1">Huo1</strain>
        <tissue evidence="1">Leaf</tissue>
    </source>
</reference>
<gene>
    <name evidence="1" type="ORF">SASPL_139900</name>
</gene>
<dbReference type="Proteomes" id="UP000298416">
    <property type="component" value="Unassembled WGS sequence"/>
</dbReference>
<protein>
    <submittedName>
        <fullName evidence="1">Uncharacterized protein</fullName>
    </submittedName>
</protein>
<reference evidence="1" key="1">
    <citation type="submission" date="2018-01" db="EMBL/GenBank/DDBJ databases">
        <authorList>
            <person name="Mao J.F."/>
        </authorList>
    </citation>
    <scope>NUCLEOTIDE SEQUENCE</scope>
    <source>
        <strain evidence="1">Huo1</strain>
        <tissue evidence="1">Leaf</tissue>
    </source>
</reference>
<sequence length="119" mass="13651">MNVAVSGNPTIRFSGVNEKFDYNAGARSGGCGWRIFSTWRSGQNLMNSWSYRRDRARKRRIFLQNYKLGYSDGEKLLRSRKLKKVAVKAKSAVVSALEFVRDSIALFTNLRYVCNPNVY</sequence>
<proteinExistence type="predicted"/>